<dbReference type="InParanoid" id="A0A078ADC1"/>
<name>A0A078ADC1_STYLE</name>
<sequence length="1277" mass="149072">MITDEGKSSKREEYQLLSNYINEMDEEKFNKSLVLDYYSEKGLNPIQMAISSRYICILFEPFQASQELHILQRYTHAILYQTNLSSNVSTFHLYDPIDCQIKENYAEGNAHLIMTLEKKSEYSSQFLQVLKISNKNIVYSLMHEIAMKKFDTFQFSAVSVDMKYFAISRLVMTSSDEQDENDEIKFPHHHHVLFVSLSNKKFTNVAETPQLLKSNQLSLFPKIIFVNKSEKALIFIHGVEIQLYDITQKQILSTYNLGTYEGLVTGYYQDIDQYFMIDKKQLKEWKISLKLDQIKLVETNPIIDLDPDVEIEFSVNCIPYHHQLKNMTAVYLENNNSCFCVDQKAFELTIDNIKYSRAIILPKLKVYYAIRSTAPFQCIILDLNNLETSFVTTIQSQNIISGCYTSSDLSQIVISDSNFQQSDITQGISVIQSLTRFFKENLSKITISNLKLVKWFSFNGIFITIQLERNFRVFDLSQNKEVLSALGMKIMFSDDQKTLIVNVSGQYYQFYEWNIDEGFFQIKKVSLLNIISRIDFLPGQNSQVVIYDANQNCLILRDLSMNTNIVLMEKLTYSFEKYSLLSNNLISFTETRSSQQGKQNFLIIYNLEQQYPELEQAIEDQILDIKLSLDQKFVYLSTPSEIKVLDIKNLKIVVCKYMVQNVNQIIEKSDQTYLICKQQIRTQIFGVKTLNPILKAKLPTTTDSFTSSIFLMKYIISGLNHNDNLVKENSLVAYQTFHQYGMVDTFYGKNGQTILHHIISNNDQSIMLKFFENNKIQNLYHTTFNGMSPLTFAYESNKLQHMNIILDYFNKFQENIFVTDKDLLTLMECPLPAGKLLIQNLFTAPRFYKCALPFTVNSNQHIILIPFEKNIIGQPLCDEVVDRFHENSGEDIVLQTCSSIFAYNFERGSSSSLEFLKRYSEESSEEVVRSNLRFIIAKKYDECIVFLRLQALTFYLFLVSFFIRQIFFYESLIYTIYMLLFNTIFILYEINQIQKSGVKRHFEDLWNITDMISFTLFYINCIRNFVEIEQKDYQLVFTLIDNVTLICLLLRGMSTLRVFDNLRYFNNMIIEIIKDMASFTIILAYWIIGFSLMFYLFTLQKVYDPMDTFDIENSRQLIVDSLQFTYRLSFGDFDTSEFSLQEWVLFIISSFFIPLVLFNLIIAVMGDTYDRVQTSALSVDLKEQAKLVMEVEGLFRIKEKPNCIKLQRLLICHNAEIGEDSSEQFQWEGKIKTLSKNIQKIDDKIQGTLNMKQDILDAVDEVKTMVKKLQQKKDEAP</sequence>
<reference evidence="8 9" key="1">
    <citation type="submission" date="2014-06" db="EMBL/GenBank/DDBJ databases">
        <authorList>
            <person name="Swart Estienne"/>
        </authorList>
    </citation>
    <scope>NUCLEOTIDE SEQUENCE [LARGE SCALE GENOMIC DNA]</scope>
    <source>
        <strain evidence="8 9">130c</strain>
    </source>
</reference>
<evidence type="ECO:0000256" key="1">
    <source>
        <dbReference type="ARBA" id="ARBA00004141"/>
    </source>
</evidence>
<dbReference type="SUPFAM" id="SSF48403">
    <property type="entry name" value="Ankyrin repeat"/>
    <property type="match status" value="1"/>
</dbReference>
<dbReference type="InterPro" id="IPR036770">
    <property type="entry name" value="Ankyrin_rpt-contain_sf"/>
</dbReference>
<dbReference type="SUPFAM" id="SSF69322">
    <property type="entry name" value="Tricorn protease domain 2"/>
    <property type="match status" value="1"/>
</dbReference>
<feature type="transmembrane region" description="Helical" evidence="6">
    <location>
        <begin position="1143"/>
        <end position="1165"/>
    </location>
</feature>
<evidence type="ECO:0000259" key="7">
    <source>
        <dbReference type="Pfam" id="PF00520"/>
    </source>
</evidence>
<keyword evidence="3" id="KW-0677">Repeat</keyword>
<feature type="transmembrane region" description="Helical" evidence="6">
    <location>
        <begin position="972"/>
        <end position="990"/>
    </location>
</feature>
<evidence type="ECO:0000256" key="4">
    <source>
        <dbReference type="ARBA" id="ARBA00022989"/>
    </source>
</evidence>
<dbReference type="AlphaFoldDB" id="A0A078ADC1"/>
<keyword evidence="9" id="KW-1185">Reference proteome</keyword>
<keyword evidence="8" id="KW-0808">Transferase</keyword>
<dbReference type="OrthoDB" id="437584at2759"/>
<dbReference type="GO" id="GO:0005886">
    <property type="term" value="C:plasma membrane"/>
    <property type="evidence" value="ECO:0007669"/>
    <property type="project" value="TreeGrafter"/>
</dbReference>
<dbReference type="GO" id="GO:0016301">
    <property type="term" value="F:kinase activity"/>
    <property type="evidence" value="ECO:0007669"/>
    <property type="project" value="UniProtKB-KW"/>
</dbReference>
<dbReference type="Proteomes" id="UP000039865">
    <property type="component" value="Unassembled WGS sequence"/>
</dbReference>
<evidence type="ECO:0000256" key="6">
    <source>
        <dbReference type="SAM" id="Phobius"/>
    </source>
</evidence>
<feature type="domain" description="Ion transport" evidence="7">
    <location>
        <begin position="958"/>
        <end position="1173"/>
    </location>
</feature>
<dbReference type="EMBL" id="CCKQ01008383">
    <property type="protein sequence ID" value="CDW79841.1"/>
    <property type="molecule type" value="Genomic_DNA"/>
</dbReference>
<evidence type="ECO:0000313" key="8">
    <source>
        <dbReference type="EMBL" id="CDW79841.1"/>
    </source>
</evidence>
<dbReference type="GO" id="GO:0098703">
    <property type="term" value="P:calcium ion import across plasma membrane"/>
    <property type="evidence" value="ECO:0007669"/>
    <property type="project" value="TreeGrafter"/>
</dbReference>
<evidence type="ECO:0000313" key="9">
    <source>
        <dbReference type="Proteomes" id="UP000039865"/>
    </source>
</evidence>
<proteinExistence type="predicted"/>
<accession>A0A078ADC1</accession>
<keyword evidence="4 6" id="KW-1133">Transmembrane helix</keyword>
<keyword evidence="5 6" id="KW-0472">Membrane</keyword>
<dbReference type="InterPro" id="IPR005821">
    <property type="entry name" value="Ion_trans_dom"/>
</dbReference>
<dbReference type="PANTHER" id="PTHR10582">
    <property type="entry name" value="TRANSIENT RECEPTOR POTENTIAL ION CHANNEL PROTEIN"/>
    <property type="match status" value="1"/>
</dbReference>
<dbReference type="PANTHER" id="PTHR10582:SF2">
    <property type="entry name" value="INACTIVE"/>
    <property type="match status" value="1"/>
</dbReference>
<evidence type="ECO:0000256" key="2">
    <source>
        <dbReference type="ARBA" id="ARBA00022692"/>
    </source>
</evidence>
<keyword evidence="8" id="KW-0418">Kinase</keyword>
<organism evidence="8 9">
    <name type="scientific">Stylonychia lemnae</name>
    <name type="common">Ciliate</name>
    <dbReference type="NCBI Taxonomy" id="5949"/>
    <lineage>
        <taxon>Eukaryota</taxon>
        <taxon>Sar</taxon>
        <taxon>Alveolata</taxon>
        <taxon>Ciliophora</taxon>
        <taxon>Intramacronucleata</taxon>
        <taxon>Spirotrichea</taxon>
        <taxon>Stichotrichia</taxon>
        <taxon>Sporadotrichida</taxon>
        <taxon>Oxytrichidae</taxon>
        <taxon>Stylonychinae</taxon>
        <taxon>Stylonychia</taxon>
    </lineage>
</organism>
<dbReference type="InterPro" id="IPR024862">
    <property type="entry name" value="TRPV"/>
</dbReference>
<gene>
    <name evidence="8" type="primary">Contig2517.g2708</name>
    <name evidence="8" type="ORF">STYLEM_8833</name>
</gene>
<feature type="transmembrane region" description="Helical" evidence="6">
    <location>
        <begin position="1077"/>
        <end position="1097"/>
    </location>
</feature>
<dbReference type="GO" id="GO:0005216">
    <property type="term" value="F:monoatomic ion channel activity"/>
    <property type="evidence" value="ECO:0007669"/>
    <property type="project" value="InterPro"/>
</dbReference>
<evidence type="ECO:0000256" key="5">
    <source>
        <dbReference type="ARBA" id="ARBA00023136"/>
    </source>
</evidence>
<keyword evidence="2 6" id="KW-0812">Transmembrane</keyword>
<evidence type="ECO:0000256" key="3">
    <source>
        <dbReference type="ARBA" id="ARBA00022737"/>
    </source>
</evidence>
<protein>
    <submittedName>
        <fullName evidence="8">Serine threonine protein kinase</fullName>
    </submittedName>
</protein>
<dbReference type="Pfam" id="PF00520">
    <property type="entry name" value="Ion_trans"/>
    <property type="match status" value="1"/>
</dbReference>
<comment type="subcellular location">
    <subcellularLocation>
        <location evidence="1">Membrane</location>
        <topology evidence="1">Multi-pass membrane protein</topology>
    </subcellularLocation>
</comment>